<feature type="signal peptide" evidence="12">
    <location>
        <begin position="1"/>
        <end position="19"/>
    </location>
</feature>
<feature type="region of interest" description="Disordered" evidence="11">
    <location>
        <begin position="957"/>
        <end position="1008"/>
    </location>
</feature>
<feature type="region of interest" description="Disordered" evidence="11">
    <location>
        <begin position="407"/>
        <end position="500"/>
    </location>
</feature>
<keyword evidence="5" id="KW-0964">Secreted</keyword>
<dbReference type="Gene3D" id="2.40.128.20">
    <property type="match status" value="1"/>
</dbReference>
<evidence type="ECO:0000256" key="12">
    <source>
        <dbReference type="SAM" id="SignalP"/>
    </source>
</evidence>
<dbReference type="InterPro" id="IPR012674">
    <property type="entry name" value="Calycin"/>
</dbReference>
<proteinExistence type="inferred from homology"/>
<dbReference type="Gene3D" id="1.10.150.50">
    <property type="entry name" value="Transcription Factor, Ets-1"/>
    <property type="match status" value="1"/>
</dbReference>
<dbReference type="GO" id="GO:0007420">
    <property type="term" value="P:brain development"/>
    <property type="evidence" value="ECO:0007669"/>
    <property type="project" value="InterPro"/>
</dbReference>
<dbReference type="Pfam" id="PF08212">
    <property type="entry name" value="Lipocalin_2"/>
    <property type="match status" value="1"/>
</dbReference>
<evidence type="ECO:0000256" key="9">
    <source>
        <dbReference type="ARBA" id="ARBA00023180"/>
    </source>
</evidence>
<evidence type="ECO:0000256" key="10">
    <source>
        <dbReference type="ARBA" id="ARBA00023283"/>
    </source>
</evidence>
<feature type="compositionally biased region" description="Basic and acidic residues" evidence="11">
    <location>
        <begin position="461"/>
        <end position="472"/>
    </location>
</feature>
<feature type="region of interest" description="Disordered" evidence="11">
    <location>
        <begin position="1178"/>
        <end position="1197"/>
    </location>
</feature>
<comment type="caution">
    <text evidence="14">The sequence shown here is derived from an EMBL/GenBank/DDBJ whole genome shotgun (WGS) entry which is preliminary data.</text>
</comment>
<dbReference type="CDD" id="cd09579">
    <property type="entry name" value="SAM_Samd7_11"/>
    <property type="match status" value="1"/>
</dbReference>
<feature type="compositionally biased region" description="Polar residues" evidence="11">
    <location>
        <begin position="683"/>
        <end position="695"/>
    </location>
</feature>
<feature type="compositionally biased region" description="Polar residues" evidence="11">
    <location>
        <begin position="841"/>
        <end position="852"/>
    </location>
</feature>
<keyword evidence="6 12" id="KW-0732">Signal</keyword>
<dbReference type="InterPro" id="IPR013761">
    <property type="entry name" value="SAM/pointed_sf"/>
</dbReference>
<dbReference type="InterPro" id="IPR001660">
    <property type="entry name" value="SAM"/>
</dbReference>
<evidence type="ECO:0000256" key="5">
    <source>
        <dbReference type="ARBA" id="ARBA00022525"/>
    </source>
</evidence>
<reference evidence="14" key="1">
    <citation type="submission" date="2023-08" db="EMBL/GenBank/DDBJ databases">
        <title>Chromosome-level Genome Assembly of mud carp (Cirrhinus molitorella).</title>
        <authorList>
            <person name="Liu H."/>
        </authorList>
    </citation>
    <scope>NUCLEOTIDE SEQUENCE</scope>
    <source>
        <strain evidence="14">Prfri</strain>
        <tissue evidence="14">Muscle</tissue>
    </source>
</reference>
<evidence type="ECO:0000256" key="4">
    <source>
        <dbReference type="ARBA" id="ARBA00022448"/>
    </source>
</evidence>
<evidence type="ECO:0000256" key="3">
    <source>
        <dbReference type="ARBA" id="ARBA00019890"/>
    </source>
</evidence>
<feature type="region of interest" description="Disordered" evidence="11">
    <location>
        <begin position="890"/>
        <end position="929"/>
    </location>
</feature>
<feature type="compositionally biased region" description="Basic and acidic residues" evidence="11">
    <location>
        <begin position="700"/>
        <end position="712"/>
    </location>
</feature>
<dbReference type="InterPro" id="IPR022272">
    <property type="entry name" value="Lipocalin_CS"/>
</dbReference>
<dbReference type="PRINTS" id="PR01219">
    <property type="entry name" value="APOLIPOPROTD"/>
</dbReference>
<evidence type="ECO:0000259" key="13">
    <source>
        <dbReference type="PROSITE" id="PS50105"/>
    </source>
</evidence>
<gene>
    <name evidence="14" type="ORF">Q8A67_008865</name>
</gene>
<dbReference type="PROSITE" id="PS00213">
    <property type="entry name" value="LIPOCALIN"/>
    <property type="match status" value="1"/>
</dbReference>
<feature type="compositionally biased region" description="Polar residues" evidence="11">
    <location>
        <begin position="1372"/>
        <end position="1382"/>
    </location>
</feature>
<dbReference type="PANTHER" id="PTHR10612:SF58">
    <property type="entry name" value="APOLIPOPROTEIN D"/>
    <property type="match status" value="1"/>
</dbReference>
<dbReference type="SMART" id="SM00454">
    <property type="entry name" value="SAM"/>
    <property type="match status" value="1"/>
</dbReference>
<feature type="region of interest" description="Disordered" evidence="11">
    <location>
        <begin position="1038"/>
        <end position="1080"/>
    </location>
</feature>
<dbReference type="EMBL" id="JAUYZG010000008">
    <property type="protein sequence ID" value="KAK2900750.1"/>
    <property type="molecule type" value="Genomic_DNA"/>
</dbReference>
<feature type="compositionally biased region" description="Polar residues" evidence="11">
    <location>
        <begin position="773"/>
        <end position="784"/>
    </location>
</feature>
<evidence type="ECO:0000256" key="6">
    <source>
        <dbReference type="ARBA" id="ARBA00022729"/>
    </source>
</evidence>
<organism evidence="14 15">
    <name type="scientific">Cirrhinus molitorella</name>
    <name type="common">mud carp</name>
    <dbReference type="NCBI Taxonomy" id="172907"/>
    <lineage>
        <taxon>Eukaryota</taxon>
        <taxon>Metazoa</taxon>
        <taxon>Chordata</taxon>
        <taxon>Craniata</taxon>
        <taxon>Vertebrata</taxon>
        <taxon>Euteleostomi</taxon>
        <taxon>Actinopterygii</taxon>
        <taxon>Neopterygii</taxon>
        <taxon>Teleostei</taxon>
        <taxon>Ostariophysi</taxon>
        <taxon>Cypriniformes</taxon>
        <taxon>Cyprinidae</taxon>
        <taxon>Labeoninae</taxon>
        <taxon>Labeonini</taxon>
        <taxon>Cirrhinus</taxon>
    </lineage>
</organism>
<evidence type="ECO:0000256" key="7">
    <source>
        <dbReference type="ARBA" id="ARBA00023121"/>
    </source>
</evidence>
<evidence type="ECO:0000256" key="11">
    <source>
        <dbReference type="SAM" id="MobiDB-lite"/>
    </source>
</evidence>
<dbReference type="SUPFAM" id="SSF47769">
    <property type="entry name" value="SAM/Pointed domain"/>
    <property type="match status" value="1"/>
</dbReference>
<feature type="domain" description="SAM" evidence="13">
    <location>
        <begin position="591"/>
        <end position="637"/>
    </location>
</feature>
<comment type="similarity">
    <text evidence="2">Belongs to the calycin superfamily. Lipocalin family.</text>
</comment>
<feature type="compositionally biased region" description="Polar residues" evidence="11">
    <location>
        <begin position="1434"/>
        <end position="1446"/>
    </location>
</feature>
<dbReference type="GO" id="GO:0006869">
    <property type="term" value="P:lipid transport"/>
    <property type="evidence" value="ECO:0007669"/>
    <property type="project" value="InterPro"/>
</dbReference>
<feature type="region of interest" description="Disordered" evidence="11">
    <location>
        <begin position="1371"/>
        <end position="1393"/>
    </location>
</feature>
<feature type="region of interest" description="Disordered" evidence="11">
    <location>
        <begin position="836"/>
        <end position="856"/>
    </location>
</feature>
<feature type="chain" id="PRO_5041641779" description="Apolipoprotein D" evidence="12">
    <location>
        <begin position="20"/>
        <end position="1540"/>
    </location>
</feature>
<feature type="region of interest" description="Disordered" evidence="11">
    <location>
        <begin position="768"/>
        <end position="793"/>
    </location>
</feature>
<comment type="subcellular location">
    <subcellularLocation>
        <location evidence="1">Secreted</location>
    </subcellularLocation>
</comment>
<evidence type="ECO:0000313" key="14">
    <source>
        <dbReference type="EMBL" id="KAK2900750.1"/>
    </source>
</evidence>
<dbReference type="SUPFAM" id="SSF50814">
    <property type="entry name" value="Lipocalins"/>
    <property type="match status" value="1"/>
</dbReference>
<feature type="compositionally biased region" description="Basic residues" evidence="11">
    <location>
        <begin position="422"/>
        <end position="432"/>
    </location>
</feature>
<evidence type="ECO:0000313" key="15">
    <source>
        <dbReference type="Proteomes" id="UP001187343"/>
    </source>
</evidence>
<sequence>MRALQILSLILLSVLTVSAQSIGSGKCPQPPVQQNFDPARYMGRWHEILKFPNPFQLGECCQATYTLSDGIVLVRNDELLANGTISFIEGTAKIVDASEPAKLEVSFFEDAPPSPYWVLATDYDNYTLVYSCSDFDNLFHTEYSWIMSRTRTLSKETISELLDILKSHGIVPWQTFRDGIDRQYGTVLHLRRGSVMTPREQLRKISALGEQGAIDEKHWYRLVNGMSAGAELRQRQELMMRNQMAMAPQILAQGQQRLQGVPAQFDPRFMERELVPPSEMVSADARQIHMGAHLGPPLPPNSNVIPGRGFPGTGYGFLPTESMETVARRQELIHKQNIARMEMNAILHQKELENAHQKSLIGMESPMMYQGIQPNPMAFRGRQRLPDGHDVFVHRTALEDLHANSLLMSSPYPPISTLQRERGRRTGRRTTNHKSSDSNITLPKGQSEEKNIEQSPGAVSGEEKEVEGKGEMSNEATTSKLHQTKAETELSSGCSRKGFKEGEPGIRKACISGQEGCAEVTNCNASTSDKDISNPCSAFQEKFLYPSAAAGPLTGMPYMLPVPGNGLVPLGHPNMFPNGEEMSSLEDIRKWSVDDVYNFISEIPSCTEYAQTFKDHMIDGETLPLLTEDHLLDTLGLKLGPALKIRSQLSRRLGNMFYNMMNLPLPVSGLQPPPEKNGDRSSDISSPLNCNSVELLSSPRDTEALKSTEPESPKSSPEFVPIQESTKSSIHKIQSRVCSDPKVHKIQYRVCSNPGVHKILNSQNPVQGLLRSRSPQNPQFSKSSPEFAPIQESTKSSILKIQSKVCSDPGVHKIQSRVCSNPGVPKILNSQNPVQGLLRSRSPQNPQFSKSSPEFAPIQESTKSSILKIQSRVCSNPSILKILNPQNPVQSLLRSRSPQNPVQSLLRSRSPQNPQSLKSSPGFSPIQKSTKSSILKIQCRVCSDPGVHKILNSQNPVQSLLRSRSPQNPQFSKSSPGFAPIQESPKSSPEFVPIQESTKSSIHKIQSRVCSDPKVHKIQYRVCSNPGVHKILNSQNPVQSLLRSRSPQNPQSSKSSPRFAPIQESTKSSPEFVPIQESPKSSILKIQSRVCSDPGVHKILNSQNPVQSLLRSRSPQNPQFSKSSPGSPQNPQSSKSSPGFASIQESTKSSILKIQCRVCSDLGVHKILNSLNPVQSLLRSRSPQNPQFSKSSPGFAPIQESTKSSILKIQSRVCSDPGVHKILNPQNPVQGLLRSRSPQNPVQSLFQSRSPQNPQFSKSSPGFAPIQESTKSSILKIQSRVCSDPGVHKILNSQNPVQGLLQSKHPQNPQSSKSSPEFAPIKESTKSSPEFAPIQESTKSSILKIQSRVFSDPEVHKILNSQNPVQVLLRSRSPQNPQSLKSSPEFAPIQESTKSSILKIQSRVCSDPGVHKIQSRVCSNPGVHKILNPQNPVQSLLRSRSPQNPVQSLLQSRSPQNPQSSKSSPGFASIQESTNPQFSKSSPGFAPIQESPKSSPEVVPIQESTKSSILKIQYRVCSDPGVHKIQSRVCSNPGVHSRLQ</sequence>
<dbReference type="GO" id="GO:0008289">
    <property type="term" value="F:lipid binding"/>
    <property type="evidence" value="ECO:0007669"/>
    <property type="project" value="UniProtKB-KW"/>
</dbReference>
<name>A0AA88PZ68_9TELE</name>
<keyword evidence="15" id="KW-1185">Reference proteome</keyword>
<keyword evidence="9" id="KW-0325">Glycoprotein</keyword>
<feature type="region of interest" description="Disordered" evidence="11">
    <location>
        <begin position="1299"/>
        <end position="1335"/>
    </location>
</feature>
<keyword evidence="8" id="KW-1015">Disulfide bond</keyword>
<feature type="compositionally biased region" description="Polar residues" evidence="11">
    <location>
        <begin position="1236"/>
        <end position="1260"/>
    </location>
</feature>
<dbReference type="GO" id="GO:0042246">
    <property type="term" value="P:tissue regeneration"/>
    <property type="evidence" value="ECO:0007669"/>
    <property type="project" value="InterPro"/>
</dbReference>
<feature type="compositionally biased region" description="Low complexity" evidence="11">
    <location>
        <begin position="1121"/>
        <end position="1139"/>
    </location>
</feature>
<dbReference type="InterPro" id="IPR000566">
    <property type="entry name" value="Lipocln_cytosolic_FA-bd_dom"/>
</dbReference>
<feature type="region of interest" description="Disordered" evidence="11">
    <location>
        <begin position="1106"/>
        <end position="1144"/>
    </location>
</feature>
<dbReference type="GO" id="GO:0006629">
    <property type="term" value="P:lipid metabolic process"/>
    <property type="evidence" value="ECO:0007669"/>
    <property type="project" value="TreeGrafter"/>
</dbReference>
<dbReference type="PROSITE" id="PS50105">
    <property type="entry name" value="SAM_DOMAIN"/>
    <property type="match status" value="1"/>
</dbReference>
<feature type="region of interest" description="Disordered" evidence="11">
    <location>
        <begin position="1434"/>
        <end position="1502"/>
    </location>
</feature>
<dbReference type="CDD" id="cd19437">
    <property type="entry name" value="lipocalin_apoD-like"/>
    <property type="match status" value="1"/>
</dbReference>
<feature type="compositionally biased region" description="Low complexity" evidence="11">
    <location>
        <begin position="1447"/>
        <end position="1465"/>
    </location>
</feature>
<dbReference type="InterPro" id="IPR002969">
    <property type="entry name" value="ApolipopD"/>
</dbReference>
<dbReference type="FunFam" id="2.40.128.20:FF:000003">
    <property type="entry name" value="Apolipoprotein D"/>
    <property type="match status" value="1"/>
</dbReference>
<dbReference type="PANTHER" id="PTHR10612">
    <property type="entry name" value="APOLIPOPROTEIN D"/>
    <property type="match status" value="1"/>
</dbReference>
<feature type="compositionally biased region" description="Polar residues" evidence="11">
    <location>
        <begin position="1470"/>
        <end position="1482"/>
    </location>
</feature>
<feature type="region of interest" description="Disordered" evidence="11">
    <location>
        <begin position="668"/>
        <end position="736"/>
    </location>
</feature>
<feature type="compositionally biased region" description="Low complexity" evidence="11">
    <location>
        <begin position="1043"/>
        <end position="1058"/>
    </location>
</feature>
<dbReference type="Proteomes" id="UP001187343">
    <property type="component" value="Unassembled WGS sequence"/>
</dbReference>
<dbReference type="GO" id="GO:0005576">
    <property type="term" value="C:extracellular region"/>
    <property type="evidence" value="ECO:0007669"/>
    <property type="project" value="UniProtKB-SubCell"/>
</dbReference>
<feature type="compositionally biased region" description="Polar residues" evidence="11">
    <location>
        <begin position="957"/>
        <end position="975"/>
    </location>
</feature>
<keyword evidence="4" id="KW-0813">Transport</keyword>
<protein>
    <recommendedName>
        <fullName evidence="3">Apolipoprotein D</fullName>
    </recommendedName>
</protein>
<feature type="compositionally biased region" description="Polar residues" evidence="11">
    <location>
        <begin position="1178"/>
        <end position="1192"/>
    </location>
</feature>
<evidence type="ECO:0000256" key="8">
    <source>
        <dbReference type="ARBA" id="ARBA00023157"/>
    </source>
</evidence>
<dbReference type="GO" id="GO:0005737">
    <property type="term" value="C:cytoplasm"/>
    <property type="evidence" value="ECO:0007669"/>
    <property type="project" value="TreeGrafter"/>
</dbReference>
<dbReference type="GO" id="GO:0000302">
    <property type="term" value="P:response to reactive oxygen species"/>
    <property type="evidence" value="ECO:0007669"/>
    <property type="project" value="TreeGrafter"/>
</dbReference>
<feature type="region of interest" description="Disordered" evidence="11">
    <location>
        <begin position="1229"/>
        <end position="1265"/>
    </location>
</feature>
<keyword evidence="10" id="KW-0873">Pyrrolidone carboxylic acid</keyword>
<evidence type="ECO:0000256" key="1">
    <source>
        <dbReference type="ARBA" id="ARBA00004613"/>
    </source>
</evidence>
<feature type="compositionally biased region" description="Polar residues" evidence="11">
    <location>
        <begin position="1106"/>
        <end position="1120"/>
    </location>
</feature>
<feature type="compositionally biased region" description="Polar residues" evidence="11">
    <location>
        <begin position="1299"/>
        <end position="1315"/>
    </location>
</feature>
<evidence type="ECO:0000256" key="2">
    <source>
        <dbReference type="ARBA" id="ARBA00006889"/>
    </source>
</evidence>
<dbReference type="Pfam" id="PF00536">
    <property type="entry name" value="SAM_1"/>
    <property type="match status" value="1"/>
</dbReference>
<accession>A0AA88PZ68</accession>
<keyword evidence="7" id="KW-0446">Lipid-binding</keyword>